<dbReference type="EMBL" id="PDCK01000040">
    <property type="protein sequence ID" value="PRQ46296.1"/>
    <property type="molecule type" value="Genomic_DNA"/>
</dbReference>
<comment type="caution">
    <text evidence="1">The sequence shown here is derived from an EMBL/GenBank/DDBJ whole genome shotgun (WGS) entry which is preliminary data.</text>
</comment>
<proteinExistence type="predicted"/>
<accession>A0A2P6RIP1</accession>
<dbReference type="Proteomes" id="UP000238479">
    <property type="component" value="Chromosome 2"/>
</dbReference>
<dbReference type="AlphaFoldDB" id="A0A2P6RIP1"/>
<keyword evidence="2" id="KW-1185">Reference proteome</keyword>
<reference evidence="1 2" key="1">
    <citation type="journal article" date="2018" name="Nat. Genet.">
        <title>The Rosa genome provides new insights in the design of modern roses.</title>
        <authorList>
            <person name="Bendahmane M."/>
        </authorList>
    </citation>
    <scope>NUCLEOTIDE SEQUENCE [LARGE SCALE GENOMIC DNA]</scope>
    <source>
        <strain evidence="2">cv. Old Blush</strain>
    </source>
</reference>
<name>A0A2P6RIP1_ROSCH</name>
<gene>
    <name evidence="1" type="ORF">RchiOBHm_Chr2g0087511</name>
</gene>
<protein>
    <submittedName>
        <fullName evidence="1">Uncharacterized protein</fullName>
    </submittedName>
</protein>
<organism evidence="1 2">
    <name type="scientific">Rosa chinensis</name>
    <name type="common">China rose</name>
    <dbReference type="NCBI Taxonomy" id="74649"/>
    <lineage>
        <taxon>Eukaryota</taxon>
        <taxon>Viridiplantae</taxon>
        <taxon>Streptophyta</taxon>
        <taxon>Embryophyta</taxon>
        <taxon>Tracheophyta</taxon>
        <taxon>Spermatophyta</taxon>
        <taxon>Magnoliopsida</taxon>
        <taxon>eudicotyledons</taxon>
        <taxon>Gunneridae</taxon>
        <taxon>Pentapetalae</taxon>
        <taxon>rosids</taxon>
        <taxon>fabids</taxon>
        <taxon>Rosales</taxon>
        <taxon>Rosaceae</taxon>
        <taxon>Rosoideae</taxon>
        <taxon>Rosoideae incertae sedis</taxon>
        <taxon>Rosa</taxon>
    </lineage>
</organism>
<evidence type="ECO:0000313" key="1">
    <source>
        <dbReference type="EMBL" id="PRQ46296.1"/>
    </source>
</evidence>
<sequence>MVSLQVGGQELFSRLQRSWRLEGGRRNAEVGLPTGWSFRLDLWGLVVGCRIGLGPQLPLAAVWWAGPCLFLYPLDLARFGPVGD</sequence>
<evidence type="ECO:0000313" key="2">
    <source>
        <dbReference type="Proteomes" id="UP000238479"/>
    </source>
</evidence>
<dbReference type="Gramene" id="PRQ46296">
    <property type="protein sequence ID" value="PRQ46296"/>
    <property type="gene ID" value="RchiOBHm_Chr2g0087511"/>
</dbReference>